<dbReference type="SMART" id="SM00338">
    <property type="entry name" value="BRLZ"/>
    <property type="match status" value="1"/>
</dbReference>
<evidence type="ECO:0000259" key="5">
    <source>
        <dbReference type="PROSITE" id="PS50217"/>
    </source>
</evidence>
<dbReference type="SUPFAM" id="SSF57959">
    <property type="entry name" value="Leucine zipper domain"/>
    <property type="match status" value="1"/>
</dbReference>
<evidence type="ECO:0000256" key="1">
    <source>
        <dbReference type="ARBA" id="ARBA00004123"/>
    </source>
</evidence>
<feature type="region of interest" description="Disordered" evidence="4">
    <location>
        <begin position="319"/>
        <end position="340"/>
    </location>
</feature>
<organism evidence="6 7">
    <name type="scientific">Schizosaccharomyces octosporus (strain yFS286)</name>
    <name type="common">Fission yeast</name>
    <name type="synonym">Octosporomyces octosporus</name>
    <dbReference type="NCBI Taxonomy" id="483514"/>
    <lineage>
        <taxon>Eukaryota</taxon>
        <taxon>Fungi</taxon>
        <taxon>Dikarya</taxon>
        <taxon>Ascomycota</taxon>
        <taxon>Taphrinomycotina</taxon>
        <taxon>Schizosaccharomycetes</taxon>
        <taxon>Schizosaccharomycetales</taxon>
        <taxon>Schizosaccharomycetaceae</taxon>
        <taxon>Schizosaccharomyces</taxon>
    </lineage>
</organism>
<dbReference type="PANTHER" id="PTHR40621">
    <property type="entry name" value="TRANSCRIPTION FACTOR KAPC-RELATED"/>
    <property type="match status" value="1"/>
</dbReference>
<dbReference type="GO" id="GO:0005737">
    <property type="term" value="C:cytoplasm"/>
    <property type="evidence" value="ECO:0007669"/>
    <property type="project" value="UniProtKB-SubCell"/>
</dbReference>
<dbReference type="InterPro" id="IPR013910">
    <property type="entry name" value="TF_PAP1"/>
</dbReference>
<dbReference type="Pfam" id="PF08601">
    <property type="entry name" value="PAP1"/>
    <property type="match status" value="1"/>
</dbReference>
<evidence type="ECO:0000256" key="3">
    <source>
        <dbReference type="ARBA" id="ARBA00023242"/>
    </source>
</evidence>
<dbReference type="Gene3D" id="1.10.238.100">
    <property type="entry name" value="YAP1 redox domain. Chain B"/>
    <property type="match status" value="1"/>
</dbReference>
<reference evidence="6 7" key="1">
    <citation type="journal article" date="2011" name="Science">
        <title>Comparative functional genomics of the fission yeasts.</title>
        <authorList>
            <person name="Rhind N."/>
            <person name="Chen Z."/>
            <person name="Yassour M."/>
            <person name="Thompson D.A."/>
            <person name="Haas B.J."/>
            <person name="Habib N."/>
            <person name="Wapinski I."/>
            <person name="Roy S."/>
            <person name="Lin M.F."/>
            <person name="Heiman D.I."/>
            <person name="Young S.K."/>
            <person name="Furuya K."/>
            <person name="Guo Y."/>
            <person name="Pidoux A."/>
            <person name="Chen H.M."/>
            <person name="Robbertse B."/>
            <person name="Goldberg J.M."/>
            <person name="Aoki K."/>
            <person name="Bayne E.H."/>
            <person name="Berlin A.M."/>
            <person name="Desjardins C.A."/>
            <person name="Dobbs E."/>
            <person name="Dukaj L."/>
            <person name="Fan L."/>
            <person name="FitzGerald M.G."/>
            <person name="French C."/>
            <person name="Gujja S."/>
            <person name="Hansen K."/>
            <person name="Keifenheim D."/>
            <person name="Levin J.Z."/>
            <person name="Mosher R.A."/>
            <person name="Mueller C.A."/>
            <person name="Pfiffner J."/>
            <person name="Priest M."/>
            <person name="Russ C."/>
            <person name="Smialowska A."/>
            <person name="Swoboda P."/>
            <person name="Sykes S.M."/>
            <person name="Vaughn M."/>
            <person name="Vengrova S."/>
            <person name="Yoder R."/>
            <person name="Zeng Q."/>
            <person name="Allshire R."/>
            <person name="Baulcombe D."/>
            <person name="Birren B.W."/>
            <person name="Brown W."/>
            <person name="Ekwall K."/>
            <person name="Kellis M."/>
            <person name="Leatherwood J."/>
            <person name="Levin H."/>
            <person name="Margalit H."/>
            <person name="Martienssen R."/>
            <person name="Nieduszynski C.A."/>
            <person name="Spatafora J.W."/>
            <person name="Friedman N."/>
            <person name="Dalgaard J.Z."/>
            <person name="Baumann P."/>
            <person name="Niki H."/>
            <person name="Regev A."/>
            <person name="Nusbaum C."/>
        </authorList>
    </citation>
    <scope>NUCLEOTIDE SEQUENCE [LARGE SCALE GENOMIC DNA]</scope>
    <source>
        <strain evidence="7">yFS286</strain>
    </source>
</reference>
<dbReference type="InterPro" id="IPR004827">
    <property type="entry name" value="bZIP"/>
</dbReference>
<dbReference type="GO" id="GO:0090575">
    <property type="term" value="C:RNA polymerase II transcription regulator complex"/>
    <property type="evidence" value="ECO:0007669"/>
    <property type="project" value="EnsemblFungi"/>
</dbReference>
<dbReference type="EMBL" id="KE503208">
    <property type="protein sequence ID" value="EPX70617.1"/>
    <property type="molecule type" value="Genomic_DNA"/>
</dbReference>
<dbReference type="GO" id="GO:0034599">
    <property type="term" value="P:cellular response to oxidative stress"/>
    <property type="evidence" value="ECO:0007669"/>
    <property type="project" value="EnsemblFungi"/>
</dbReference>
<dbReference type="GO" id="GO:0000978">
    <property type="term" value="F:RNA polymerase II cis-regulatory region sequence-specific DNA binding"/>
    <property type="evidence" value="ECO:0007669"/>
    <property type="project" value="EnsemblFungi"/>
</dbReference>
<keyword evidence="7" id="KW-1185">Reference proteome</keyword>
<dbReference type="Pfam" id="PF00170">
    <property type="entry name" value="bZIP_1"/>
    <property type="match status" value="1"/>
</dbReference>
<dbReference type="InterPro" id="IPR023167">
    <property type="entry name" value="Yap1_redox_dom_sf"/>
</dbReference>
<dbReference type="InterPro" id="IPR046347">
    <property type="entry name" value="bZIP_sf"/>
</dbReference>
<evidence type="ECO:0000256" key="2">
    <source>
        <dbReference type="ARBA" id="ARBA00004496"/>
    </source>
</evidence>
<dbReference type="Proteomes" id="UP000016088">
    <property type="component" value="Unassembled WGS sequence"/>
</dbReference>
<name>S9PRN7_SCHOY</name>
<dbReference type="GO" id="GO:0001228">
    <property type="term" value="F:DNA-binding transcription activator activity, RNA polymerase II-specific"/>
    <property type="evidence" value="ECO:0007669"/>
    <property type="project" value="EnsemblFungi"/>
</dbReference>
<gene>
    <name evidence="6" type="ORF">SOCG_04339</name>
</gene>
<accession>S9PRN7</accession>
<dbReference type="AlphaFoldDB" id="S9PRN7"/>
<protein>
    <submittedName>
        <fullName evidence="6">Transcription factor Pap1/Caf3</fullName>
    </submittedName>
</protein>
<dbReference type="PROSITE" id="PS00036">
    <property type="entry name" value="BZIP_BASIC"/>
    <property type="match status" value="1"/>
</dbReference>
<dbReference type="PROSITE" id="PS50217">
    <property type="entry name" value="BZIP"/>
    <property type="match status" value="1"/>
</dbReference>
<dbReference type="GeneID" id="25033303"/>
<keyword evidence="3" id="KW-0539">Nucleus</keyword>
<dbReference type="OrthoDB" id="5380163at2759"/>
<feature type="compositionally biased region" description="Polar residues" evidence="4">
    <location>
        <begin position="219"/>
        <end position="244"/>
    </location>
</feature>
<dbReference type="CDD" id="cd14688">
    <property type="entry name" value="bZIP_YAP"/>
    <property type="match status" value="1"/>
</dbReference>
<dbReference type="GO" id="GO:0000785">
    <property type="term" value="C:chromatin"/>
    <property type="evidence" value="ECO:0007669"/>
    <property type="project" value="EnsemblFungi"/>
</dbReference>
<feature type="domain" description="BZIP" evidence="5">
    <location>
        <begin position="85"/>
        <end position="148"/>
    </location>
</feature>
<dbReference type="VEuPathDB" id="FungiDB:SOCG_04339"/>
<comment type="subcellular location">
    <subcellularLocation>
        <location evidence="2">Cytoplasm</location>
    </subcellularLocation>
    <subcellularLocation>
        <location evidence="1">Nucleus</location>
    </subcellularLocation>
</comment>
<dbReference type="GO" id="GO:0008301">
    <property type="term" value="F:DNA binding, bending"/>
    <property type="evidence" value="ECO:0007669"/>
    <property type="project" value="EnsemblFungi"/>
</dbReference>
<feature type="region of interest" description="Disordered" evidence="4">
    <location>
        <begin position="190"/>
        <end position="254"/>
    </location>
</feature>
<dbReference type="SUPFAM" id="SSF111430">
    <property type="entry name" value="YAP1 redox domain"/>
    <property type="match status" value="1"/>
</dbReference>
<feature type="compositionally biased region" description="Basic and acidic residues" evidence="4">
    <location>
        <begin position="72"/>
        <end position="89"/>
    </location>
</feature>
<proteinExistence type="predicted"/>
<dbReference type="PANTHER" id="PTHR40621:SF6">
    <property type="entry name" value="AP-1-LIKE TRANSCRIPTION FACTOR YAP1-RELATED"/>
    <property type="match status" value="1"/>
</dbReference>
<dbReference type="eggNOG" id="ENOG502RPD7">
    <property type="taxonomic scope" value="Eukaryota"/>
</dbReference>
<feature type="compositionally biased region" description="Low complexity" evidence="4">
    <location>
        <begin position="194"/>
        <end position="211"/>
    </location>
</feature>
<sequence length="574" mass="64378">MTTNTESLPVLYSSLYTKEEFPSSVAAISDQNAPMAMNMSKKRGPIADKASLERSSSDENQSLQDLDDDLLEEKPKKYGRKSGENEPQSKRKAQNRAAQRAFRKRKEDHLRTLESQVVTLQQLNSTTNIENEELKKRVQRLEEELAAMRKGPFTFEMSMPHRDPAYLSTPNNVYAPPAGDQYDSVPYDVTLAHNDSNSSSNQDSTSANSNQYGVPGLVESNSSMRGTLSPETPISVDSPQQQLQRPDHKRDSLSLSPYQDDFFVHRNASMDGKQFCQKLSSACGSIACSMLTRNTPHRASVDILGDVGQKDDSVNYIESSTEPKGFDTEKPPLKPFSKSWYPDETLKQEAPKSMAGLTGTDLPDYDAIFEPNPNIINTGNYEGGDAVSDLFSTWREPTENLDKDYFNDDGDTDNMFRTYFRDVDEDQNDDFSIFGIGDNAPSSLNFFNEQKEFANEGDYKKDVSVELPSVHPEYSNADLSNLHPLASNESKIEGKQPSKYTVQDPQAKADDEVIPFKEQKFIKCPEIWSKIMSHPNFSQIDIDDLCSKLKQKAKCSASGVVLDQQELDQTLKKL</sequence>
<dbReference type="RefSeq" id="XP_013020635.1">
    <property type="nucleotide sequence ID" value="XM_013165181.1"/>
</dbReference>
<dbReference type="Gene3D" id="1.20.5.170">
    <property type="match status" value="1"/>
</dbReference>
<evidence type="ECO:0000313" key="6">
    <source>
        <dbReference type="EMBL" id="EPX70617.1"/>
    </source>
</evidence>
<dbReference type="HOGENOM" id="CLU_492711_0_0_1"/>
<feature type="region of interest" description="Disordered" evidence="4">
    <location>
        <begin position="28"/>
        <end position="109"/>
    </location>
</feature>
<dbReference type="OMA" id="LNMACGN"/>
<evidence type="ECO:0000313" key="7">
    <source>
        <dbReference type="Proteomes" id="UP000016088"/>
    </source>
</evidence>
<dbReference type="FunFam" id="1.20.5.170:FF:000067">
    <property type="entry name" value="BZIP transcription factor"/>
    <property type="match status" value="1"/>
</dbReference>
<evidence type="ECO:0000256" key="4">
    <source>
        <dbReference type="SAM" id="MobiDB-lite"/>
    </source>
</evidence>
<dbReference type="InterPro" id="IPR050936">
    <property type="entry name" value="AP-1-like"/>
</dbReference>